<comment type="caution">
    <text evidence="1">The sequence shown here is derived from an EMBL/GenBank/DDBJ whole genome shotgun (WGS) entry which is preliminary data.</text>
</comment>
<organism evidence="1 2">
    <name type="scientific">Sphaerodactylus townsendi</name>
    <dbReference type="NCBI Taxonomy" id="933632"/>
    <lineage>
        <taxon>Eukaryota</taxon>
        <taxon>Metazoa</taxon>
        <taxon>Chordata</taxon>
        <taxon>Craniata</taxon>
        <taxon>Vertebrata</taxon>
        <taxon>Euteleostomi</taxon>
        <taxon>Lepidosauria</taxon>
        <taxon>Squamata</taxon>
        <taxon>Bifurcata</taxon>
        <taxon>Gekkota</taxon>
        <taxon>Sphaerodactylidae</taxon>
        <taxon>Sphaerodactylus</taxon>
    </lineage>
</organism>
<protein>
    <submittedName>
        <fullName evidence="1">Uncharacterized protein</fullName>
    </submittedName>
</protein>
<gene>
    <name evidence="1" type="ORF">K3G42_011793</name>
</gene>
<keyword evidence="2" id="KW-1185">Reference proteome</keyword>
<proteinExistence type="predicted"/>
<evidence type="ECO:0000313" key="2">
    <source>
        <dbReference type="Proteomes" id="UP000827872"/>
    </source>
</evidence>
<evidence type="ECO:0000313" key="1">
    <source>
        <dbReference type="EMBL" id="KAH8016086.1"/>
    </source>
</evidence>
<accession>A0ACB8G9Y1</accession>
<sequence>MGTGLVGMQRTGLMADMERLERITSLIYEKFRYYRRGQPRQTAPTPAANALRCGVCGYERSRIQALLGHKAHKSVALRLGFPVRKVERSGLEMA</sequence>
<name>A0ACB8G9Y1_9SAUR</name>
<reference evidence="1" key="1">
    <citation type="submission" date="2021-08" db="EMBL/GenBank/DDBJ databases">
        <title>The first chromosome-level gecko genome reveals the dynamic sex chromosomes of Neotropical dwarf geckos (Sphaerodactylidae: Sphaerodactylus).</title>
        <authorList>
            <person name="Pinto B.J."/>
            <person name="Keating S.E."/>
            <person name="Gamble T."/>
        </authorList>
    </citation>
    <scope>NUCLEOTIDE SEQUENCE</scope>
    <source>
        <strain evidence="1">TG3544</strain>
    </source>
</reference>
<dbReference type="EMBL" id="CM037614">
    <property type="protein sequence ID" value="KAH8016086.1"/>
    <property type="molecule type" value="Genomic_DNA"/>
</dbReference>
<dbReference type="Proteomes" id="UP000827872">
    <property type="component" value="Linkage Group LG01"/>
</dbReference>